<feature type="chain" id="PRO_5047491964" evidence="2">
    <location>
        <begin position="21"/>
        <end position="226"/>
    </location>
</feature>
<protein>
    <submittedName>
        <fullName evidence="3">Uncharacterized protein</fullName>
    </submittedName>
</protein>
<proteinExistence type="predicted"/>
<dbReference type="Proteomes" id="UP001156873">
    <property type="component" value="Unassembled WGS sequence"/>
</dbReference>
<feature type="region of interest" description="Disordered" evidence="1">
    <location>
        <begin position="33"/>
        <end position="104"/>
    </location>
</feature>
<dbReference type="RefSeq" id="WP_280579737.1">
    <property type="nucleotide sequence ID" value="NZ_JARXRO010000020.1"/>
</dbReference>
<name>A0ABT6JX86_9GAMM</name>
<sequence length="226" mass="21980">MKTPANAQTLFLSRLPRASAAILIAGVLASGCADRQADPSAPPAGSDATAAADPSAPSPASGPQPATTPATTPPDAGPAAATTPPDADPAPATAGDTQGGDGSAIELDPLVAADLEQPGLTGELACSFAPEAGAAPMLYAMGVVASDTPATGIVKVAGHVEGLRSPGGFSGMLDDPTFTGRGTTIRIAATGPAAGGGESPPRPATLTYLRADGASRTFEGWWQCGP</sequence>
<organism evidence="3 4">
    <name type="scientific">Luteimonas kalidii</name>
    <dbReference type="NCBI Taxonomy" id="3042025"/>
    <lineage>
        <taxon>Bacteria</taxon>
        <taxon>Pseudomonadati</taxon>
        <taxon>Pseudomonadota</taxon>
        <taxon>Gammaproteobacteria</taxon>
        <taxon>Lysobacterales</taxon>
        <taxon>Lysobacteraceae</taxon>
        <taxon>Luteimonas</taxon>
    </lineage>
</organism>
<feature type="signal peptide" evidence="2">
    <location>
        <begin position="1"/>
        <end position="20"/>
    </location>
</feature>
<evidence type="ECO:0000256" key="2">
    <source>
        <dbReference type="SAM" id="SignalP"/>
    </source>
</evidence>
<evidence type="ECO:0000313" key="4">
    <source>
        <dbReference type="Proteomes" id="UP001156873"/>
    </source>
</evidence>
<keyword evidence="2" id="KW-0732">Signal</keyword>
<keyword evidence="4" id="KW-1185">Reference proteome</keyword>
<feature type="compositionally biased region" description="Low complexity" evidence="1">
    <location>
        <begin position="77"/>
        <end position="96"/>
    </location>
</feature>
<dbReference type="PROSITE" id="PS51257">
    <property type="entry name" value="PROKAR_LIPOPROTEIN"/>
    <property type="match status" value="1"/>
</dbReference>
<evidence type="ECO:0000256" key="1">
    <source>
        <dbReference type="SAM" id="MobiDB-lite"/>
    </source>
</evidence>
<dbReference type="EMBL" id="JARXRO010000020">
    <property type="protein sequence ID" value="MDH5835108.1"/>
    <property type="molecule type" value="Genomic_DNA"/>
</dbReference>
<evidence type="ECO:0000313" key="3">
    <source>
        <dbReference type="EMBL" id="MDH5835108.1"/>
    </source>
</evidence>
<comment type="caution">
    <text evidence="3">The sequence shown here is derived from an EMBL/GenBank/DDBJ whole genome shotgun (WGS) entry which is preliminary data.</text>
</comment>
<accession>A0ABT6JX86</accession>
<feature type="compositionally biased region" description="Low complexity" evidence="1">
    <location>
        <begin position="43"/>
        <end position="55"/>
    </location>
</feature>
<reference evidence="3 4" key="1">
    <citation type="submission" date="2023-04" db="EMBL/GenBank/DDBJ databases">
        <title>Luteimonas sp. M1R5S59.</title>
        <authorList>
            <person name="Sun J.-Q."/>
        </authorList>
    </citation>
    <scope>NUCLEOTIDE SEQUENCE [LARGE SCALE GENOMIC DNA]</scope>
    <source>
        <strain evidence="3 4">M1R5S59</strain>
    </source>
</reference>
<gene>
    <name evidence="3" type="ORF">QFW81_14420</name>
</gene>